<keyword evidence="5" id="KW-0804">Transcription</keyword>
<dbReference type="InterPro" id="IPR003018">
    <property type="entry name" value="GAF"/>
</dbReference>
<dbReference type="PROSITE" id="PS50045">
    <property type="entry name" value="SIGMA54_INTERACT_4"/>
    <property type="match status" value="1"/>
</dbReference>
<dbReference type="RefSeq" id="WP_065066584.1">
    <property type="nucleotide sequence ID" value="NZ_JAPYYP010000005.1"/>
</dbReference>
<dbReference type="AlphaFoldDB" id="A0A9X3Z2P9"/>
<comment type="caution">
    <text evidence="7">The sequence shown here is derived from an EMBL/GenBank/DDBJ whole genome shotgun (WGS) entry which is preliminary data.</text>
</comment>
<dbReference type="GO" id="GO:0043565">
    <property type="term" value="F:sequence-specific DNA binding"/>
    <property type="evidence" value="ECO:0007669"/>
    <property type="project" value="InterPro"/>
</dbReference>
<keyword evidence="2" id="KW-0067">ATP-binding</keyword>
<evidence type="ECO:0000256" key="2">
    <source>
        <dbReference type="ARBA" id="ARBA00022840"/>
    </source>
</evidence>
<name>A0A9X3Z2P9_9BACL</name>
<dbReference type="SMART" id="SM00382">
    <property type="entry name" value="AAA"/>
    <property type="match status" value="1"/>
</dbReference>
<evidence type="ECO:0000256" key="3">
    <source>
        <dbReference type="ARBA" id="ARBA00023015"/>
    </source>
</evidence>
<dbReference type="Proteomes" id="UP001151071">
    <property type="component" value="Unassembled WGS sequence"/>
</dbReference>
<dbReference type="Pfam" id="PF00158">
    <property type="entry name" value="Sigma54_activat"/>
    <property type="match status" value="1"/>
</dbReference>
<evidence type="ECO:0000313" key="8">
    <source>
        <dbReference type="Proteomes" id="UP001151071"/>
    </source>
</evidence>
<dbReference type="CDD" id="cd00009">
    <property type="entry name" value="AAA"/>
    <property type="match status" value="1"/>
</dbReference>
<dbReference type="SUPFAM" id="SSF46689">
    <property type="entry name" value="Homeodomain-like"/>
    <property type="match status" value="1"/>
</dbReference>
<sequence length="643" mass="72125">MTNPYIAIHSISSIHEALQKLEEVWNRFVFEKREPPDMRMNVYQSWKRCQTKGVNPLQKQASIVMTDDELVDWVNQSHLSQVSLPILQDLARQIEGTHYLITLCDNKGRIIHVQGEQRILQKAERMNFVPGSDWSEESAGTNAIGTCIAAKQPIQIFAYEHFCEGAHPWICSAAPVQDPLTGQLLGVIDLTGPCDLAQPHSLGTAVMTAKTIEQQFREAALETRHYLKACFLQAEEKRKHAPMIMLDEALQVVAATSSALSLLQLEDRRAFWARSDLSPLKSALLTLNDPQADVYLPAPQLTISIENVYKDRKRVGFLLHFHKSTHHRPSIPVPANHWADIIGESSVLNNVVLKSQIVAPTNVPVLITGESGTGKERFARAIHLASPRHRAPFLAINCGAIPKELIASELFGYETGTFTGGNPKGKTGKFEEANGGTIFLDEIGEMPLDLQVFLLRVLQEKEIVRLGSSKPVSVDVRIIAATNQNLEQLVKDGKFRSDLYYRLNVVQLALPPLRERGDDVLLLCSHLIRTFAQKHGKRVTAADDEVLAFLRSYHWPGNIRELENAIEHAVLFTAGERIHLSDLPGYLLLANRANPSTSPLEQEEKRLLAQLFRETNGNLSEIARRCNIARTTLYRKLKKYNML</sequence>
<dbReference type="Gene3D" id="1.10.10.60">
    <property type="entry name" value="Homeodomain-like"/>
    <property type="match status" value="1"/>
</dbReference>
<evidence type="ECO:0000259" key="6">
    <source>
        <dbReference type="PROSITE" id="PS50045"/>
    </source>
</evidence>
<dbReference type="InterPro" id="IPR002197">
    <property type="entry name" value="HTH_Fis"/>
</dbReference>
<dbReference type="Pfam" id="PF25601">
    <property type="entry name" value="AAA_lid_14"/>
    <property type="match status" value="1"/>
</dbReference>
<dbReference type="InterPro" id="IPR027417">
    <property type="entry name" value="P-loop_NTPase"/>
</dbReference>
<accession>A0A9X3Z2P9</accession>
<dbReference type="InterPro" id="IPR058031">
    <property type="entry name" value="AAA_lid_NorR"/>
</dbReference>
<evidence type="ECO:0000256" key="4">
    <source>
        <dbReference type="ARBA" id="ARBA00023125"/>
    </source>
</evidence>
<dbReference type="GO" id="GO:0005524">
    <property type="term" value="F:ATP binding"/>
    <property type="evidence" value="ECO:0007669"/>
    <property type="project" value="UniProtKB-KW"/>
</dbReference>
<dbReference type="PANTHER" id="PTHR32071">
    <property type="entry name" value="TRANSCRIPTIONAL REGULATORY PROTEIN"/>
    <property type="match status" value="1"/>
</dbReference>
<dbReference type="FunFam" id="3.40.50.300:FF:000006">
    <property type="entry name" value="DNA-binding transcriptional regulator NtrC"/>
    <property type="match status" value="1"/>
</dbReference>
<dbReference type="Gene3D" id="3.30.450.40">
    <property type="match status" value="1"/>
</dbReference>
<dbReference type="InterPro" id="IPR025662">
    <property type="entry name" value="Sigma_54_int_dom_ATP-bd_1"/>
</dbReference>
<keyword evidence="8" id="KW-1185">Reference proteome</keyword>
<organism evidence="7 8">
    <name type="scientific">Brevibacillus thermoruber</name>
    <dbReference type="NCBI Taxonomy" id="33942"/>
    <lineage>
        <taxon>Bacteria</taxon>
        <taxon>Bacillati</taxon>
        <taxon>Bacillota</taxon>
        <taxon>Bacilli</taxon>
        <taxon>Bacillales</taxon>
        <taxon>Paenibacillaceae</taxon>
        <taxon>Brevibacillus</taxon>
    </lineage>
</organism>
<keyword evidence="4" id="KW-0238">DNA-binding</keyword>
<evidence type="ECO:0000256" key="1">
    <source>
        <dbReference type="ARBA" id="ARBA00022741"/>
    </source>
</evidence>
<protein>
    <submittedName>
        <fullName evidence="7">Sigma-54-dependent Fis family transcriptional regulator</fullName>
    </submittedName>
</protein>
<reference evidence="7" key="1">
    <citation type="submission" date="2022-12" db="EMBL/GenBank/DDBJ databases">
        <title>Draft genome sequence of the thermophilic strain Brevibacillus thermoruber HT42, isolated from Los Humeros, Puebla, Mexico, with biotechnological potential.</title>
        <authorList>
            <person name="Lara Sanchez J."/>
            <person name="Solis Palacios R."/>
            <person name="Bustos Baena A.S."/>
            <person name="Ruz Baez A.E."/>
            <person name="Espinosa Luna G."/>
            <person name="Oliart Ros R.M."/>
        </authorList>
    </citation>
    <scope>NUCLEOTIDE SEQUENCE</scope>
    <source>
        <strain evidence="7">HT42</strain>
    </source>
</reference>
<dbReference type="Gene3D" id="1.10.8.60">
    <property type="match status" value="1"/>
</dbReference>
<dbReference type="PROSITE" id="PS00675">
    <property type="entry name" value="SIGMA54_INTERACT_1"/>
    <property type="match status" value="1"/>
</dbReference>
<evidence type="ECO:0000313" key="7">
    <source>
        <dbReference type="EMBL" id="MDA5108002.1"/>
    </source>
</evidence>
<dbReference type="InterPro" id="IPR029016">
    <property type="entry name" value="GAF-like_dom_sf"/>
</dbReference>
<dbReference type="InterPro" id="IPR009057">
    <property type="entry name" value="Homeodomain-like_sf"/>
</dbReference>
<feature type="domain" description="Sigma-54 factor interaction" evidence="6">
    <location>
        <begin position="341"/>
        <end position="571"/>
    </location>
</feature>
<dbReference type="PROSITE" id="PS00676">
    <property type="entry name" value="SIGMA54_INTERACT_2"/>
    <property type="match status" value="1"/>
</dbReference>
<dbReference type="Pfam" id="PF02954">
    <property type="entry name" value="HTH_8"/>
    <property type="match status" value="1"/>
</dbReference>
<keyword evidence="3" id="KW-0805">Transcription regulation</keyword>
<dbReference type="EMBL" id="JAPYYP010000005">
    <property type="protein sequence ID" value="MDA5108002.1"/>
    <property type="molecule type" value="Genomic_DNA"/>
</dbReference>
<dbReference type="GO" id="GO:0006355">
    <property type="term" value="P:regulation of DNA-templated transcription"/>
    <property type="evidence" value="ECO:0007669"/>
    <property type="project" value="InterPro"/>
</dbReference>
<proteinExistence type="predicted"/>
<dbReference type="PANTHER" id="PTHR32071:SF57">
    <property type="entry name" value="C4-DICARBOXYLATE TRANSPORT TRANSCRIPTIONAL REGULATORY PROTEIN DCTD"/>
    <property type="match status" value="1"/>
</dbReference>
<dbReference type="PROSITE" id="PS00688">
    <property type="entry name" value="SIGMA54_INTERACT_3"/>
    <property type="match status" value="1"/>
</dbReference>
<dbReference type="Pfam" id="PF01590">
    <property type="entry name" value="GAF"/>
    <property type="match status" value="1"/>
</dbReference>
<gene>
    <name evidence="7" type="ORF">O3V59_06505</name>
</gene>
<dbReference type="Gene3D" id="3.40.50.300">
    <property type="entry name" value="P-loop containing nucleotide triphosphate hydrolases"/>
    <property type="match status" value="1"/>
</dbReference>
<evidence type="ECO:0000256" key="5">
    <source>
        <dbReference type="ARBA" id="ARBA00023163"/>
    </source>
</evidence>
<dbReference type="PRINTS" id="PR01590">
    <property type="entry name" value="HTHFIS"/>
</dbReference>
<keyword evidence="1" id="KW-0547">Nucleotide-binding</keyword>
<dbReference type="InterPro" id="IPR003593">
    <property type="entry name" value="AAA+_ATPase"/>
</dbReference>
<dbReference type="InterPro" id="IPR025944">
    <property type="entry name" value="Sigma_54_int_dom_CS"/>
</dbReference>
<dbReference type="InterPro" id="IPR025943">
    <property type="entry name" value="Sigma_54_int_dom_ATP-bd_2"/>
</dbReference>
<dbReference type="InterPro" id="IPR002078">
    <property type="entry name" value="Sigma_54_int"/>
</dbReference>
<dbReference type="SUPFAM" id="SSF52540">
    <property type="entry name" value="P-loop containing nucleoside triphosphate hydrolases"/>
    <property type="match status" value="1"/>
</dbReference>
<dbReference type="SUPFAM" id="SSF55781">
    <property type="entry name" value="GAF domain-like"/>
    <property type="match status" value="1"/>
</dbReference>